<dbReference type="EMBL" id="UINC01046337">
    <property type="protein sequence ID" value="SVB54217.1"/>
    <property type="molecule type" value="Genomic_DNA"/>
</dbReference>
<gene>
    <name evidence="2" type="ORF">METZ01_LOCUS207071</name>
</gene>
<dbReference type="AlphaFoldDB" id="A0A382EWK0"/>
<dbReference type="PANTHER" id="PTHR41775:SF1">
    <property type="entry name" value="PEPTIDASE M6-LIKE DOMAIN-CONTAINING PROTEIN"/>
    <property type="match status" value="1"/>
</dbReference>
<dbReference type="InterPro" id="IPR018247">
    <property type="entry name" value="EF_Hand_1_Ca_BS"/>
</dbReference>
<dbReference type="GO" id="GO:0005509">
    <property type="term" value="F:calcium ion binding"/>
    <property type="evidence" value="ECO:0007669"/>
    <property type="project" value="InterPro"/>
</dbReference>
<feature type="domain" description="EF-hand" evidence="1">
    <location>
        <begin position="182"/>
        <end position="208"/>
    </location>
</feature>
<dbReference type="InterPro" id="IPR002048">
    <property type="entry name" value="EF_hand_dom"/>
</dbReference>
<evidence type="ECO:0000313" key="2">
    <source>
        <dbReference type="EMBL" id="SVB54217.1"/>
    </source>
</evidence>
<feature type="non-terminal residue" evidence="2">
    <location>
        <position position="268"/>
    </location>
</feature>
<evidence type="ECO:0000259" key="1">
    <source>
        <dbReference type="PROSITE" id="PS50222"/>
    </source>
</evidence>
<dbReference type="PANTHER" id="PTHR41775">
    <property type="entry name" value="SECRETED PROTEIN-RELATED"/>
    <property type="match status" value="1"/>
</dbReference>
<dbReference type="PROSITE" id="PS00018">
    <property type="entry name" value="EF_HAND_1"/>
    <property type="match status" value="1"/>
</dbReference>
<protein>
    <recommendedName>
        <fullName evidence="1">EF-hand domain-containing protein</fullName>
    </recommendedName>
</protein>
<sequence length="268" mass="29137">MKRYTHLMFLAFIIIALNSCNYEQGEKFAIVTGIIEDGTKTKSIAREDCTAFSAPAVPSTVSSGGLKLNMVIIQITFEGSINQKSYGDPFAQQSFKSGTSCWANKIFGTGSGQLNEYWQEVSYGKFMVYPAEETHGTANDGIITVSLSGNHPNFGFPGRGDGKAPYPWFTDALGKADPYIDFSKYDADADGHLSTKEFQVMFLVAGFETAAGNIPGIWGQAGCFWTEETYDGYHIGECAYQGYSAFGERQGNHDATIGVIAHELGHAI</sequence>
<name>A0A382EWK0_9ZZZZ</name>
<proteinExistence type="predicted"/>
<reference evidence="2" key="1">
    <citation type="submission" date="2018-05" db="EMBL/GenBank/DDBJ databases">
        <authorList>
            <person name="Lanie J.A."/>
            <person name="Ng W.-L."/>
            <person name="Kazmierczak K.M."/>
            <person name="Andrzejewski T.M."/>
            <person name="Davidsen T.M."/>
            <person name="Wayne K.J."/>
            <person name="Tettelin H."/>
            <person name="Glass J.I."/>
            <person name="Rusch D."/>
            <person name="Podicherti R."/>
            <person name="Tsui H.-C.T."/>
            <person name="Winkler M.E."/>
        </authorList>
    </citation>
    <scope>NUCLEOTIDE SEQUENCE</scope>
</reference>
<dbReference type="PROSITE" id="PS50222">
    <property type="entry name" value="EF_HAND_2"/>
    <property type="match status" value="1"/>
</dbReference>
<organism evidence="2">
    <name type="scientific">marine metagenome</name>
    <dbReference type="NCBI Taxonomy" id="408172"/>
    <lineage>
        <taxon>unclassified sequences</taxon>
        <taxon>metagenomes</taxon>
        <taxon>ecological metagenomes</taxon>
    </lineage>
</organism>
<accession>A0A382EWK0</accession>